<feature type="signal peptide" evidence="5">
    <location>
        <begin position="1"/>
        <end position="25"/>
    </location>
</feature>
<dbReference type="InterPro" id="IPR036737">
    <property type="entry name" value="OmpA-like_sf"/>
</dbReference>
<keyword evidence="5" id="KW-0732">Signal</keyword>
<evidence type="ECO:0000259" key="6">
    <source>
        <dbReference type="PROSITE" id="PS51123"/>
    </source>
</evidence>
<feature type="region of interest" description="Disordered" evidence="4">
    <location>
        <begin position="112"/>
        <end position="134"/>
    </location>
</feature>
<dbReference type="EMBL" id="JAQQXT010000011">
    <property type="protein sequence ID" value="MDC8773408.1"/>
    <property type="molecule type" value="Genomic_DNA"/>
</dbReference>
<evidence type="ECO:0000256" key="5">
    <source>
        <dbReference type="SAM" id="SignalP"/>
    </source>
</evidence>
<dbReference type="PANTHER" id="PTHR30329">
    <property type="entry name" value="STATOR ELEMENT OF FLAGELLAR MOTOR COMPLEX"/>
    <property type="match status" value="1"/>
</dbReference>
<dbReference type="Pfam" id="PF00691">
    <property type="entry name" value="OmpA"/>
    <property type="match status" value="1"/>
</dbReference>
<feature type="domain" description="OmpA-like" evidence="6">
    <location>
        <begin position="178"/>
        <end position="297"/>
    </location>
</feature>
<evidence type="ECO:0000256" key="3">
    <source>
        <dbReference type="PROSITE-ProRule" id="PRU00473"/>
    </source>
</evidence>
<accession>A0ABT5KHL8</accession>
<evidence type="ECO:0000313" key="8">
    <source>
        <dbReference type="Proteomes" id="UP001221189"/>
    </source>
</evidence>
<dbReference type="PROSITE" id="PS51123">
    <property type="entry name" value="OMPA_2"/>
    <property type="match status" value="1"/>
</dbReference>
<dbReference type="PANTHER" id="PTHR30329:SF20">
    <property type="entry name" value="EXPORTED PROTEIN"/>
    <property type="match status" value="1"/>
</dbReference>
<gene>
    <name evidence="7" type="ORF">PRZ03_17635</name>
</gene>
<name>A0ABT5KHL8_9BURK</name>
<sequence>MTSFAYSPKKTSSLLLTSLLLGACASTPPAPPAALTQARQAVQSAEGDPMVRTHAPLELKTATDSLGRANAMLAKGDDGPELASAAYVANQQARRAVAVALAKSNDAAVAGSVAERERARADQRTQELASSRKQTGVAQRQAAAAEQVTEIAVATAAGAQADAAKAQAELSALQAQKTERGMLVTLGDVLFELNRAEVKPAAQQAMRKLADYLQQNPKRQVLIEGHTDNSGGSALNDALSLRRADAVKAALLSAGNGLPTVAISTVGHGERFPVADNSNASNRALNRRVEIYISENDQPVRPRR</sequence>
<dbReference type="Proteomes" id="UP001221189">
    <property type="component" value="Unassembled WGS sequence"/>
</dbReference>
<dbReference type="InterPro" id="IPR006664">
    <property type="entry name" value="OMP_bac"/>
</dbReference>
<feature type="chain" id="PRO_5047334119" evidence="5">
    <location>
        <begin position="26"/>
        <end position="304"/>
    </location>
</feature>
<dbReference type="InterPro" id="IPR050330">
    <property type="entry name" value="Bact_OuterMem_StrucFunc"/>
</dbReference>
<evidence type="ECO:0000256" key="2">
    <source>
        <dbReference type="ARBA" id="ARBA00023136"/>
    </source>
</evidence>
<dbReference type="PRINTS" id="PR01021">
    <property type="entry name" value="OMPADOMAIN"/>
</dbReference>
<protein>
    <submittedName>
        <fullName evidence="7">OmpA family protein</fullName>
    </submittedName>
</protein>
<dbReference type="Pfam" id="PF14346">
    <property type="entry name" value="DUF4398"/>
    <property type="match status" value="1"/>
</dbReference>
<dbReference type="CDD" id="cd07185">
    <property type="entry name" value="OmpA_C-like"/>
    <property type="match status" value="1"/>
</dbReference>
<dbReference type="RefSeq" id="WP_273601534.1">
    <property type="nucleotide sequence ID" value="NZ_JAQQXT010000011.1"/>
</dbReference>
<comment type="subcellular location">
    <subcellularLocation>
        <location evidence="1">Cell outer membrane</location>
    </subcellularLocation>
</comment>
<organism evidence="7 8">
    <name type="scientific">Roseateles albus</name>
    <dbReference type="NCBI Taxonomy" id="2987525"/>
    <lineage>
        <taxon>Bacteria</taxon>
        <taxon>Pseudomonadati</taxon>
        <taxon>Pseudomonadota</taxon>
        <taxon>Betaproteobacteria</taxon>
        <taxon>Burkholderiales</taxon>
        <taxon>Sphaerotilaceae</taxon>
        <taxon>Roseateles</taxon>
    </lineage>
</organism>
<keyword evidence="8" id="KW-1185">Reference proteome</keyword>
<keyword evidence="2 3" id="KW-0472">Membrane</keyword>
<evidence type="ECO:0000256" key="4">
    <source>
        <dbReference type="SAM" id="MobiDB-lite"/>
    </source>
</evidence>
<dbReference type="SUPFAM" id="SSF103088">
    <property type="entry name" value="OmpA-like"/>
    <property type="match status" value="1"/>
</dbReference>
<feature type="compositionally biased region" description="Basic and acidic residues" evidence="4">
    <location>
        <begin position="114"/>
        <end position="125"/>
    </location>
</feature>
<comment type="caution">
    <text evidence="7">The sequence shown here is derived from an EMBL/GenBank/DDBJ whole genome shotgun (WGS) entry which is preliminary data.</text>
</comment>
<dbReference type="Gene3D" id="3.30.1330.60">
    <property type="entry name" value="OmpA-like domain"/>
    <property type="match status" value="1"/>
</dbReference>
<reference evidence="7 8" key="1">
    <citation type="submission" date="2022-10" db="EMBL/GenBank/DDBJ databases">
        <title>Paucibacter sp. hw1 Genome sequencing.</title>
        <authorList>
            <person name="Park S."/>
        </authorList>
    </citation>
    <scope>NUCLEOTIDE SEQUENCE [LARGE SCALE GENOMIC DNA]</scope>
    <source>
        <strain evidence="8">hw1</strain>
    </source>
</reference>
<evidence type="ECO:0000313" key="7">
    <source>
        <dbReference type="EMBL" id="MDC8773408.1"/>
    </source>
</evidence>
<evidence type="ECO:0000256" key="1">
    <source>
        <dbReference type="ARBA" id="ARBA00004442"/>
    </source>
</evidence>
<proteinExistence type="predicted"/>
<dbReference type="InterPro" id="IPR006665">
    <property type="entry name" value="OmpA-like"/>
</dbReference>
<dbReference type="InterPro" id="IPR025511">
    <property type="entry name" value="DUF4398"/>
</dbReference>